<keyword evidence="6" id="KW-0479">Metal-binding</keyword>
<dbReference type="AlphaFoldDB" id="A0AAE0SFF5"/>
<keyword evidence="6" id="KW-0915">Sodium</keyword>
<reference evidence="8" key="3">
    <citation type="submission" date="2023-05" db="EMBL/GenBank/DDBJ databases">
        <authorList>
            <person name="Smith C.H."/>
        </authorList>
    </citation>
    <scope>NUCLEOTIDE SEQUENCE</scope>
    <source>
        <strain evidence="8">CHS0354</strain>
        <tissue evidence="8">Mantle</tissue>
    </source>
</reference>
<keyword evidence="9" id="KW-1185">Reference proteome</keyword>
<organism evidence="8 9">
    <name type="scientific">Potamilus streckersoni</name>
    <dbReference type="NCBI Taxonomy" id="2493646"/>
    <lineage>
        <taxon>Eukaryota</taxon>
        <taxon>Metazoa</taxon>
        <taxon>Spiralia</taxon>
        <taxon>Lophotrochozoa</taxon>
        <taxon>Mollusca</taxon>
        <taxon>Bivalvia</taxon>
        <taxon>Autobranchia</taxon>
        <taxon>Heteroconchia</taxon>
        <taxon>Palaeoheterodonta</taxon>
        <taxon>Unionida</taxon>
        <taxon>Unionoidea</taxon>
        <taxon>Unionidae</taxon>
        <taxon>Ambleminae</taxon>
        <taxon>Lampsilini</taxon>
        <taxon>Potamilus</taxon>
    </lineage>
</organism>
<feature type="transmembrane region" description="Helical" evidence="7">
    <location>
        <begin position="57"/>
        <end position="78"/>
    </location>
</feature>
<feature type="binding site" evidence="6">
    <location>
        <position position="251"/>
    </location>
    <ligand>
        <name>Na(+)</name>
        <dbReference type="ChEBI" id="CHEBI:29101"/>
        <label>1</label>
    </ligand>
</feature>
<evidence type="ECO:0000256" key="6">
    <source>
        <dbReference type="PIRSR" id="PIRSR600175-1"/>
    </source>
</evidence>
<feature type="transmembrane region" description="Helical" evidence="7">
    <location>
        <begin position="385"/>
        <end position="410"/>
    </location>
</feature>
<evidence type="ECO:0000256" key="1">
    <source>
        <dbReference type="ARBA" id="ARBA00004141"/>
    </source>
</evidence>
<name>A0AAE0SFF5_9BIVA</name>
<dbReference type="GO" id="GO:0016020">
    <property type="term" value="C:membrane"/>
    <property type="evidence" value="ECO:0007669"/>
    <property type="project" value="UniProtKB-SubCell"/>
</dbReference>
<dbReference type="Pfam" id="PF00209">
    <property type="entry name" value="SNF"/>
    <property type="match status" value="1"/>
</dbReference>
<accession>A0AAE0SFF5</accession>
<dbReference type="Proteomes" id="UP001195483">
    <property type="component" value="Unassembled WGS sequence"/>
</dbReference>
<feature type="transmembrane region" description="Helical" evidence="7">
    <location>
        <begin position="85"/>
        <end position="105"/>
    </location>
</feature>
<gene>
    <name evidence="8" type="ORF">CHS0354_000334</name>
</gene>
<evidence type="ECO:0000313" key="8">
    <source>
        <dbReference type="EMBL" id="KAK3590468.1"/>
    </source>
</evidence>
<comment type="caution">
    <text evidence="8">The sequence shown here is derived from an EMBL/GenBank/DDBJ whole genome shotgun (WGS) entry which is preliminary data.</text>
</comment>
<protein>
    <submittedName>
        <fullName evidence="8">Uncharacterized protein</fullName>
    </submittedName>
</protein>
<evidence type="ECO:0000256" key="2">
    <source>
        <dbReference type="ARBA" id="ARBA00022448"/>
    </source>
</evidence>
<reference evidence="8" key="2">
    <citation type="journal article" date="2021" name="Genome Biol. Evol.">
        <title>Developing a high-quality reference genome for a parasitic bivalve with doubly uniparental inheritance (Bivalvia: Unionida).</title>
        <authorList>
            <person name="Smith C.H."/>
        </authorList>
    </citation>
    <scope>NUCLEOTIDE SEQUENCE</scope>
    <source>
        <strain evidence="8">CHS0354</strain>
        <tissue evidence="8">Mantle</tissue>
    </source>
</reference>
<feature type="transmembrane region" description="Helical" evidence="7">
    <location>
        <begin position="272"/>
        <end position="294"/>
    </location>
</feature>
<dbReference type="InterPro" id="IPR037272">
    <property type="entry name" value="SNS_sf"/>
</dbReference>
<reference evidence="8" key="1">
    <citation type="journal article" date="2021" name="Genome Biol. Evol.">
        <title>A High-Quality Reference Genome for a Parasitic Bivalve with Doubly Uniparental Inheritance (Bivalvia: Unionida).</title>
        <authorList>
            <person name="Smith C.H."/>
        </authorList>
    </citation>
    <scope>NUCLEOTIDE SEQUENCE</scope>
    <source>
        <strain evidence="8">CHS0354</strain>
    </source>
</reference>
<dbReference type="SUPFAM" id="SSF161070">
    <property type="entry name" value="SNF-like"/>
    <property type="match status" value="1"/>
</dbReference>
<dbReference type="GO" id="GO:0046872">
    <property type="term" value="F:metal ion binding"/>
    <property type="evidence" value="ECO:0007669"/>
    <property type="project" value="UniProtKB-KW"/>
</dbReference>
<feature type="transmembrane region" description="Helical" evidence="7">
    <location>
        <begin position="343"/>
        <end position="365"/>
    </location>
</feature>
<evidence type="ECO:0000256" key="7">
    <source>
        <dbReference type="SAM" id="Phobius"/>
    </source>
</evidence>
<keyword evidence="2" id="KW-0813">Transport</keyword>
<proteinExistence type="predicted"/>
<keyword evidence="4 7" id="KW-1133">Transmembrane helix</keyword>
<sequence>MGHVPGSLVLSYASRRVRHWSLHEKGRPRFFPTVRRQKIRLVRRLDLHGNIFHKESAWPVLTHFLAVFISALSVMFGVRGIERVNMALVPVLLLIILFTFVWSLTREYADQGITFLFTPSWESFGKPRVWVDAVSQNAFDTGAGMGLLVPYSTFMTQNHGVVKYSYFIPAVNNLVSLICGILIFSTVFSTLILTRIGISHKEIVGIMKDSGPASTGITFIWIPVLFESIGGFGRVLAILFFLCLSFAGITSLISNMELCTHTLYDFGVPRKFASPVTAVLTFLVGLMSALNIDILTNQDFVWAFALLINGLMFQLMVIRFGTGNFRKNVINEYSTDDWHLFKYWEWIIKVVAPLEAVALIVWWAIDLIDNDARDGEEWYKFGKETLVTTLTQWIGVMVILILINGIWLWVLRRRGSYSYFDNDEKTHLLSAEDDDTRKESSYTLGDKNKLHNTFEQTSEISV</sequence>
<feature type="transmembrane region" description="Helical" evidence="7">
    <location>
        <begin position="232"/>
        <end position="252"/>
    </location>
</feature>
<keyword evidence="5 7" id="KW-0472">Membrane</keyword>
<dbReference type="PANTHER" id="PTHR42948">
    <property type="entry name" value="TRANSPORTER"/>
    <property type="match status" value="1"/>
</dbReference>
<evidence type="ECO:0000313" key="9">
    <source>
        <dbReference type="Proteomes" id="UP001195483"/>
    </source>
</evidence>
<feature type="binding site" evidence="6">
    <location>
        <position position="172"/>
    </location>
    <ligand>
        <name>Na(+)</name>
        <dbReference type="ChEBI" id="CHEBI:29101"/>
        <label>1</label>
    </ligand>
</feature>
<feature type="transmembrane region" description="Helical" evidence="7">
    <location>
        <begin position="300"/>
        <end position="322"/>
    </location>
</feature>
<feature type="transmembrane region" description="Helical" evidence="7">
    <location>
        <begin position="174"/>
        <end position="198"/>
    </location>
</feature>
<evidence type="ECO:0000256" key="3">
    <source>
        <dbReference type="ARBA" id="ARBA00022692"/>
    </source>
</evidence>
<dbReference type="PROSITE" id="PS50267">
    <property type="entry name" value="NA_NEUROTRAN_SYMP_3"/>
    <property type="match status" value="1"/>
</dbReference>
<comment type="subcellular location">
    <subcellularLocation>
        <location evidence="1">Membrane</location>
        <topology evidence="1">Multi-pass membrane protein</topology>
    </subcellularLocation>
</comment>
<feature type="transmembrane region" description="Helical" evidence="7">
    <location>
        <begin position="210"/>
        <end position="226"/>
    </location>
</feature>
<dbReference type="InterPro" id="IPR000175">
    <property type="entry name" value="Na/ntran_symport"/>
</dbReference>
<evidence type="ECO:0000256" key="5">
    <source>
        <dbReference type="ARBA" id="ARBA00023136"/>
    </source>
</evidence>
<dbReference type="PANTHER" id="PTHR42948:SF1">
    <property type="entry name" value="TRANSPORTER"/>
    <property type="match status" value="1"/>
</dbReference>
<evidence type="ECO:0000256" key="4">
    <source>
        <dbReference type="ARBA" id="ARBA00022989"/>
    </source>
</evidence>
<keyword evidence="3 7" id="KW-0812">Transmembrane</keyword>
<dbReference type="EMBL" id="JAEAOA010000075">
    <property type="protein sequence ID" value="KAK3590468.1"/>
    <property type="molecule type" value="Genomic_DNA"/>
</dbReference>